<keyword evidence="4" id="KW-1185">Reference proteome</keyword>
<dbReference type="GO" id="GO:0045332">
    <property type="term" value="P:phospholipid translocation"/>
    <property type="evidence" value="ECO:0007669"/>
    <property type="project" value="TreeGrafter"/>
</dbReference>
<accession>A0A3N4HW15</accession>
<dbReference type="Proteomes" id="UP000275078">
    <property type="component" value="Unassembled WGS sequence"/>
</dbReference>
<comment type="similarity">
    <text evidence="1">Belongs to the TRIAP1/MDM35 family.</text>
</comment>
<dbReference type="PANTHER" id="PTHR46403:SF1">
    <property type="entry name" value="TP53-REGULATED INHIBITOR OF APOPTOSIS 1"/>
    <property type="match status" value="1"/>
</dbReference>
<dbReference type="OrthoDB" id="19091at2759"/>
<evidence type="ECO:0000256" key="1">
    <source>
        <dbReference type="ARBA" id="ARBA00006196"/>
    </source>
</evidence>
<protein>
    <submittedName>
        <fullName evidence="3">Uncharacterized protein</fullName>
    </submittedName>
</protein>
<evidence type="ECO:0000256" key="2">
    <source>
        <dbReference type="ARBA" id="ARBA00023157"/>
    </source>
</evidence>
<dbReference type="PROSITE" id="PS51808">
    <property type="entry name" value="CHCH"/>
    <property type="match status" value="1"/>
</dbReference>
<evidence type="ECO:0000313" key="4">
    <source>
        <dbReference type="Proteomes" id="UP000275078"/>
    </source>
</evidence>
<dbReference type="PANTHER" id="PTHR46403">
    <property type="entry name" value="TP53-REGULATED INHIBITOR OF APOPTOSIS 1"/>
    <property type="match status" value="1"/>
</dbReference>
<reference evidence="3 4" key="1">
    <citation type="journal article" date="2018" name="Nat. Ecol. Evol.">
        <title>Pezizomycetes genomes reveal the molecular basis of ectomycorrhizal truffle lifestyle.</title>
        <authorList>
            <person name="Murat C."/>
            <person name="Payen T."/>
            <person name="Noel B."/>
            <person name="Kuo A."/>
            <person name="Morin E."/>
            <person name="Chen J."/>
            <person name="Kohler A."/>
            <person name="Krizsan K."/>
            <person name="Balestrini R."/>
            <person name="Da Silva C."/>
            <person name="Montanini B."/>
            <person name="Hainaut M."/>
            <person name="Levati E."/>
            <person name="Barry K.W."/>
            <person name="Belfiori B."/>
            <person name="Cichocki N."/>
            <person name="Clum A."/>
            <person name="Dockter R.B."/>
            <person name="Fauchery L."/>
            <person name="Guy J."/>
            <person name="Iotti M."/>
            <person name="Le Tacon F."/>
            <person name="Lindquist E.A."/>
            <person name="Lipzen A."/>
            <person name="Malagnac F."/>
            <person name="Mello A."/>
            <person name="Molinier V."/>
            <person name="Miyauchi S."/>
            <person name="Poulain J."/>
            <person name="Riccioni C."/>
            <person name="Rubini A."/>
            <person name="Sitrit Y."/>
            <person name="Splivallo R."/>
            <person name="Traeger S."/>
            <person name="Wang M."/>
            <person name="Zifcakova L."/>
            <person name="Wipf D."/>
            <person name="Zambonelli A."/>
            <person name="Paolocci F."/>
            <person name="Nowrousian M."/>
            <person name="Ottonello S."/>
            <person name="Baldrian P."/>
            <person name="Spatafora J.W."/>
            <person name="Henrissat B."/>
            <person name="Nagy L.G."/>
            <person name="Aury J.M."/>
            <person name="Wincker P."/>
            <person name="Grigoriev I.V."/>
            <person name="Bonfante P."/>
            <person name="Martin F.M."/>
        </authorList>
    </citation>
    <scope>NUCLEOTIDE SEQUENCE [LARGE SCALE GENOMIC DNA]</scope>
    <source>
        <strain evidence="3 4">RN42</strain>
    </source>
</reference>
<sequence length="81" mass="9492">MSASLAPECSPAKEKYDNCFIKWYSDKFLKGDSTTDDCKPLFDEYRKCLQIALKEKGLDKMLDEARRNAEERELRKEQGKH</sequence>
<proteinExistence type="inferred from homology"/>
<evidence type="ECO:0000313" key="3">
    <source>
        <dbReference type="EMBL" id="RPA76050.1"/>
    </source>
</evidence>
<organism evidence="3 4">
    <name type="scientific">Ascobolus immersus RN42</name>
    <dbReference type="NCBI Taxonomy" id="1160509"/>
    <lineage>
        <taxon>Eukaryota</taxon>
        <taxon>Fungi</taxon>
        <taxon>Dikarya</taxon>
        <taxon>Ascomycota</taxon>
        <taxon>Pezizomycotina</taxon>
        <taxon>Pezizomycetes</taxon>
        <taxon>Pezizales</taxon>
        <taxon>Ascobolaceae</taxon>
        <taxon>Ascobolus</taxon>
    </lineage>
</organism>
<gene>
    <name evidence="3" type="ORF">BJ508DRAFT_331539</name>
</gene>
<dbReference type="GO" id="GO:0005758">
    <property type="term" value="C:mitochondrial intermembrane space"/>
    <property type="evidence" value="ECO:0007669"/>
    <property type="project" value="TreeGrafter"/>
</dbReference>
<dbReference type="Pfam" id="PF05254">
    <property type="entry name" value="UPF0203"/>
    <property type="match status" value="1"/>
</dbReference>
<dbReference type="GO" id="GO:0005829">
    <property type="term" value="C:cytosol"/>
    <property type="evidence" value="ECO:0007669"/>
    <property type="project" value="TreeGrafter"/>
</dbReference>
<dbReference type="GO" id="GO:1990050">
    <property type="term" value="F:phosphatidic acid transfer activity"/>
    <property type="evidence" value="ECO:0007669"/>
    <property type="project" value="TreeGrafter"/>
</dbReference>
<keyword evidence="2" id="KW-1015">Disulfide bond</keyword>
<dbReference type="InterPro" id="IPR007918">
    <property type="entry name" value="MDM35_apoptosis"/>
</dbReference>
<dbReference type="EMBL" id="ML119752">
    <property type="protein sequence ID" value="RPA76050.1"/>
    <property type="molecule type" value="Genomic_DNA"/>
</dbReference>
<dbReference type="STRING" id="1160509.A0A3N4HW15"/>
<dbReference type="GO" id="GO:0005634">
    <property type="term" value="C:nucleus"/>
    <property type="evidence" value="ECO:0007669"/>
    <property type="project" value="TreeGrafter"/>
</dbReference>
<dbReference type="AlphaFoldDB" id="A0A3N4HW15"/>
<name>A0A3N4HW15_ASCIM</name>